<name>A0A2S5SUI2_9BURK</name>
<feature type="domain" description="Roadblock/LAMTOR2" evidence="2">
    <location>
        <begin position="328"/>
        <end position="423"/>
    </location>
</feature>
<proteinExistence type="predicted"/>
<reference evidence="3 4" key="1">
    <citation type="submission" date="2018-02" db="EMBL/GenBank/DDBJ databases">
        <title>Reclassifiation of [Polyangium] brachysporum DSM 7029 as Guopingzhaonella breviflexa gen. nov., sp. nov., a member of the family Comamonadaceae.</title>
        <authorList>
            <person name="Tang B."/>
        </authorList>
    </citation>
    <scope>NUCLEOTIDE SEQUENCE [LARGE SCALE GENOMIC DNA]</scope>
    <source>
        <strain evidence="3 4">BCRC 80649</strain>
    </source>
</reference>
<feature type="region of interest" description="Disordered" evidence="1">
    <location>
        <begin position="1"/>
        <end position="25"/>
    </location>
</feature>
<evidence type="ECO:0000313" key="3">
    <source>
        <dbReference type="EMBL" id="PPE66382.1"/>
    </source>
</evidence>
<dbReference type="EMBL" id="PSNX01000007">
    <property type="protein sequence ID" value="PPE66382.1"/>
    <property type="molecule type" value="Genomic_DNA"/>
</dbReference>
<dbReference type="Proteomes" id="UP000238605">
    <property type="component" value="Unassembled WGS sequence"/>
</dbReference>
<dbReference type="Gene3D" id="3.30.450.30">
    <property type="entry name" value="Dynein light chain 2a, cytoplasmic"/>
    <property type="match status" value="1"/>
</dbReference>
<sequence>MLTSLFGDLNPLGTTPGRSIRRPNARDGADFAATAILESTATEVNDRGHMVDKHTRDLFIVGSPAEAIRQHMAAARADMDSATRQITLHDPARMWAGGVVKALSDASGQPIERLHLRHQSTLASIALIERTALPRRVEDPLKVYTADVRDASTEAQAIPIALMERSHLTAVIMAPMPESLFDEIVATLNAASHGDNWHCPHLLFLLSAPVAPLASHIASVAWPASLNVMVSTEPMTSASGVWNSVLNTWNRVKHLHQGSEARLRAPTLPGGGFPIRVGDLIIPEAPVEEDASSAENRPALTPLPEVRELGPARLVVDGLRTTIDEARVLRVLEQLMRIEGVIGSCVVDVTTGLVLGQQLAEDIDDLSLDMAAATATEVLKAHRRAARDMGGDRVDEVIVTLGRRQQILRCVNSHADLFLLVVLDKQRTNLALARFRVMDGEKLLA</sequence>
<comment type="caution">
    <text evidence="3">The sequence shown here is derived from an EMBL/GenBank/DDBJ whole genome shotgun (WGS) entry which is preliminary data.</text>
</comment>
<dbReference type="SUPFAM" id="SSF103196">
    <property type="entry name" value="Roadblock/LC7 domain"/>
    <property type="match status" value="1"/>
</dbReference>
<evidence type="ECO:0000259" key="2">
    <source>
        <dbReference type="SMART" id="SM00960"/>
    </source>
</evidence>
<dbReference type="SMART" id="SM00960">
    <property type="entry name" value="Robl_LC7"/>
    <property type="match status" value="1"/>
</dbReference>
<dbReference type="OrthoDB" id="3781969at2"/>
<dbReference type="InterPro" id="IPR004942">
    <property type="entry name" value="Roadblock/LAMTOR2_dom"/>
</dbReference>
<organism evidence="3 4">
    <name type="scientific">Caldimonas caldifontis</name>
    <dbReference type="NCBI Taxonomy" id="1452508"/>
    <lineage>
        <taxon>Bacteria</taxon>
        <taxon>Pseudomonadati</taxon>
        <taxon>Pseudomonadota</taxon>
        <taxon>Betaproteobacteria</taxon>
        <taxon>Burkholderiales</taxon>
        <taxon>Sphaerotilaceae</taxon>
        <taxon>Caldimonas</taxon>
    </lineage>
</organism>
<dbReference type="AlphaFoldDB" id="A0A2S5SUI2"/>
<gene>
    <name evidence="3" type="ORF">C1704_08665</name>
</gene>
<evidence type="ECO:0000256" key="1">
    <source>
        <dbReference type="SAM" id="MobiDB-lite"/>
    </source>
</evidence>
<keyword evidence="4" id="KW-1185">Reference proteome</keyword>
<protein>
    <recommendedName>
        <fullName evidence="2">Roadblock/LAMTOR2 domain-containing protein</fullName>
    </recommendedName>
</protein>
<accession>A0A2S5SUI2</accession>
<evidence type="ECO:0000313" key="4">
    <source>
        <dbReference type="Proteomes" id="UP000238605"/>
    </source>
</evidence>
<dbReference type="RefSeq" id="WP_104302326.1">
    <property type="nucleotide sequence ID" value="NZ_PSNX01000007.1"/>
</dbReference>